<sequence length="218" mass="23925">MANDNRGVTPQQIYFFYPNLIGYVRVIFTLASFCVCGHFPSLFIALYVSGFVLDAADGIVARRYGQCTRFGAILDMLTDRASTVGLLIVLVQALQPIPGWGATIFACLGFLDVASHFCRMYVSLHAGCSSHKDVDAKTFALLRLYYTNRTVMAVLCVGQEIFYILLYASAAFGSGMLLWSFLIVTGASNALKQVVNVQQLIDGMCQLAIMDAAERAKR</sequence>
<keyword evidence="10" id="KW-0460">Magnesium</keyword>
<dbReference type="PROSITE" id="PS00379">
    <property type="entry name" value="CDP_ALCOHOL_P_TRANSF"/>
    <property type="match status" value="1"/>
</dbReference>
<dbReference type="PANTHER" id="PTHR15362:SF4">
    <property type="entry name" value="CDP-DIACYLGLYCEROL--INOSITOL 3-PHOSPHATIDYLTRANSFERASE"/>
    <property type="match status" value="1"/>
</dbReference>
<dbReference type="GO" id="GO:0006661">
    <property type="term" value="P:phosphatidylinositol biosynthetic process"/>
    <property type="evidence" value="ECO:0007669"/>
    <property type="project" value="TreeGrafter"/>
</dbReference>
<keyword evidence="13 17" id="KW-0472">Membrane</keyword>
<evidence type="ECO:0000256" key="14">
    <source>
        <dbReference type="ARBA" id="ARBA00023209"/>
    </source>
</evidence>
<dbReference type="Pfam" id="PF01066">
    <property type="entry name" value="CDP-OH_P_transf"/>
    <property type="match status" value="1"/>
</dbReference>
<keyword evidence="11 19" id="KW-1133">Transmembrane helix</keyword>
<comment type="cofactor">
    <cofactor evidence="1">
        <name>Mn(2+)</name>
        <dbReference type="ChEBI" id="CHEBI:29035"/>
    </cofactor>
</comment>
<evidence type="ECO:0000256" key="16">
    <source>
        <dbReference type="ARBA" id="ARBA00023264"/>
    </source>
</evidence>
<proteinExistence type="inferred from homology"/>
<evidence type="ECO:0000256" key="7">
    <source>
        <dbReference type="ARBA" id="ARBA00022679"/>
    </source>
</evidence>
<evidence type="ECO:0000256" key="5">
    <source>
        <dbReference type="ARBA" id="ARBA00013212"/>
    </source>
</evidence>
<feature type="transmembrane region" description="Helical" evidence="19">
    <location>
        <begin position="161"/>
        <end position="184"/>
    </location>
</feature>
<evidence type="ECO:0000256" key="3">
    <source>
        <dbReference type="ARBA" id="ARBA00004141"/>
    </source>
</evidence>
<reference evidence="20" key="1">
    <citation type="journal article" date="2012" name="Proc. Natl. Acad. Sci. U.S.A.">
        <title>Antigenic diversity is generated by distinct evolutionary mechanisms in African trypanosome species.</title>
        <authorList>
            <person name="Jackson A.P."/>
            <person name="Berry A."/>
            <person name="Aslett M."/>
            <person name="Allison H.C."/>
            <person name="Burton P."/>
            <person name="Vavrova-Anderson J."/>
            <person name="Brown R."/>
            <person name="Browne H."/>
            <person name="Corton N."/>
            <person name="Hauser H."/>
            <person name="Gamble J."/>
            <person name="Gilderthorp R."/>
            <person name="Marcello L."/>
            <person name="McQuillan J."/>
            <person name="Otto T.D."/>
            <person name="Quail M.A."/>
            <person name="Sanders M.J."/>
            <person name="van Tonder A."/>
            <person name="Ginger M.L."/>
            <person name="Field M.C."/>
            <person name="Barry J.D."/>
            <person name="Hertz-Fowler C."/>
            <person name="Berriman M."/>
        </authorList>
    </citation>
    <scope>NUCLEOTIDE SEQUENCE</scope>
    <source>
        <strain evidence="20">Y486</strain>
    </source>
</reference>
<evidence type="ECO:0000256" key="15">
    <source>
        <dbReference type="ARBA" id="ARBA00023211"/>
    </source>
</evidence>
<dbReference type="GO" id="GO:0016020">
    <property type="term" value="C:membrane"/>
    <property type="evidence" value="ECO:0007669"/>
    <property type="project" value="UniProtKB-SubCell"/>
</dbReference>
<accession>G0U3V7</accession>
<dbReference type="InterPro" id="IPR000462">
    <property type="entry name" value="CDP-OH_P_trans"/>
</dbReference>
<keyword evidence="9" id="KW-0479">Metal-binding</keyword>
<evidence type="ECO:0000256" key="1">
    <source>
        <dbReference type="ARBA" id="ARBA00001936"/>
    </source>
</evidence>
<evidence type="ECO:0000256" key="19">
    <source>
        <dbReference type="SAM" id="Phobius"/>
    </source>
</evidence>
<dbReference type="VEuPathDB" id="TriTrypDB:TvY486_0900200"/>
<dbReference type="EC" id="2.7.8.11" evidence="5 17"/>
<dbReference type="GO" id="GO:0046872">
    <property type="term" value="F:metal ion binding"/>
    <property type="evidence" value="ECO:0007669"/>
    <property type="project" value="UniProtKB-KW"/>
</dbReference>
<feature type="transmembrane region" description="Helical" evidence="19">
    <location>
        <begin position="20"/>
        <end position="53"/>
    </location>
</feature>
<evidence type="ECO:0000256" key="8">
    <source>
        <dbReference type="ARBA" id="ARBA00022692"/>
    </source>
</evidence>
<dbReference type="InterPro" id="IPR014387">
    <property type="entry name" value="CDP_diag_ino_3_P_euk"/>
</dbReference>
<name>G0U3V7_TRYVY</name>
<evidence type="ECO:0000256" key="13">
    <source>
        <dbReference type="ARBA" id="ARBA00023136"/>
    </source>
</evidence>
<dbReference type="Gene3D" id="1.20.120.1760">
    <property type="match status" value="1"/>
</dbReference>
<comment type="similarity">
    <text evidence="4 17 18">Belongs to the CDP-alcohol phosphatidyltransferase class-I family.</text>
</comment>
<dbReference type="PIRSF" id="PIRSF000848">
    <property type="entry name" value="CDP_diag_ino_3_P"/>
    <property type="match status" value="1"/>
</dbReference>
<comment type="subcellular location">
    <subcellularLocation>
        <location evidence="3">Membrane</location>
        <topology evidence="3">Multi-pass membrane protein</topology>
    </subcellularLocation>
</comment>
<evidence type="ECO:0000256" key="18">
    <source>
        <dbReference type="RuleBase" id="RU003750"/>
    </source>
</evidence>
<dbReference type="GO" id="GO:0003881">
    <property type="term" value="F:CDP-diacylglycerol-inositol 3-phosphatidyltransferase activity"/>
    <property type="evidence" value="ECO:0007669"/>
    <property type="project" value="UniProtKB-UniRule"/>
</dbReference>
<protein>
    <recommendedName>
        <fullName evidence="5 17">CDP-diacylglycerol--inositol 3-phosphatidyltransferase</fullName>
        <ecNumber evidence="5 17">2.7.8.11</ecNumber>
    </recommendedName>
</protein>
<feature type="transmembrane region" description="Helical" evidence="19">
    <location>
        <begin position="84"/>
        <end position="111"/>
    </location>
</feature>
<keyword evidence="6 17" id="KW-0444">Lipid biosynthesis</keyword>
<evidence type="ECO:0000256" key="4">
    <source>
        <dbReference type="ARBA" id="ARBA00010441"/>
    </source>
</evidence>
<keyword evidence="7 17" id="KW-0808">Transferase</keyword>
<keyword evidence="8 19" id="KW-0812">Transmembrane</keyword>
<keyword evidence="15" id="KW-0464">Manganese</keyword>
<keyword evidence="12 17" id="KW-0443">Lipid metabolism</keyword>
<dbReference type="GO" id="GO:0005794">
    <property type="term" value="C:Golgi apparatus"/>
    <property type="evidence" value="ECO:0007669"/>
    <property type="project" value="TreeGrafter"/>
</dbReference>
<evidence type="ECO:0000256" key="10">
    <source>
        <dbReference type="ARBA" id="ARBA00022842"/>
    </source>
</evidence>
<gene>
    <name evidence="20" type="ORF">TVY486_0900200</name>
</gene>
<evidence type="ECO:0000256" key="12">
    <source>
        <dbReference type="ARBA" id="ARBA00023098"/>
    </source>
</evidence>
<dbReference type="InterPro" id="IPR048254">
    <property type="entry name" value="CDP_ALCOHOL_P_TRANSF_CS"/>
</dbReference>
<evidence type="ECO:0000256" key="6">
    <source>
        <dbReference type="ARBA" id="ARBA00022516"/>
    </source>
</evidence>
<dbReference type="InterPro" id="IPR043130">
    <property type="entry name" value="CDP-OH_PTrfase_TM_dom"/>
</dbReference>
<dbReference type="OMA" id="AQTYSEN"/>
<organism evidence="20">
    <name type="scientific">Trypanosoma vivax (strain Y486)</name>
    <dbReference type="NCBI Taxonomy" id="1055687"/>
    <lineage>
        <taxon>Eukaryota</taxon>
        <taxon>Discoba</taxon>
        <taxon>Euglenozoa</taxon>
        <taxon>Kinetoplastea</taxon>
        <taxon>Metakinetoplastina</taxon>
        <taxon>Trypanosomatida</taxon>
        <taxon>Trypanosomatidae</taxon>
        <taxon>Trypanosoma</taxon>
        <taxon>Duttonella</taxon>
    </lineage>
</organism>
<dbReference type="PANTHER" id="PTHR15362">
    <property type="entry name" value="PHOSPHATIDYLINOSITOL SYNTHASE"/>
    <property type="match status" value="1"/>
</dbReference>
<keyword evidence="14 17" id="KW-0594">Phospholipid biosynthesis</keyword>
<keyword evidence="16 17" id="KW-1208">Phospholipid metabolism</keyword>
<comment type="catalytic activity">
    <reaction evidence="17">
        <text>a CDP-1,2-diacyl-sn-glycerol + myo-inositol = a 1,2-diacyl-sn-glycero-3-phospho-(1D-myo-inositol) + CMP + H(+)</text>
        <dbReference type="Rhea" id="RHEA:11580"/>
        <dbReference type="ChEBI" id="CHEBI:15378"/>
        <dbReference type="ChEBI" id="CHEBI:17268"/>
        <dbReference type="ChEBI" id="CHEBI:57880"/>
        <dbReference type="ChEBI" id="CHEBI:58332"/>
        <dbReference type="ChEBI" id="CHEBI:60377"/>
        <dbReference type="EC" id="2.7.8.11"/>
    </reaction>
</comment>
<dbReference type="FunFam" id="1.20.120.1760:FF:000003">
    <property type="entry name" value="CDP-diacylglycerol--inositol 3-phosphatidyltransferase"/>
    <property type="match status" value="1"/>
</dbReference>
<evidence type="ECO:0000313" key="20">
    <source>
        <dbReference type="EMBL" id="CCC50197.1"/>
    </source>
</evidence>
<comment type="cofactor">
    <cofactor evidence="2">
        <name>Mg(2+)</name>
        <dbReference type="ChEBI" id="CHEBI:18420"/>
    </cofactor>
</comment>
<dbReference type="EMBL" id="HE573025">
    <property type="protein sequence ID" value="CCC50197.1"/>
    <property type="molecule type" value="Genomic_DNA"/>
</dbReference>
<evidence type="ECO:0000256" key="11">
    <source>
        <dbReference type="ARBA" id="ARBA00022989"/>
    </source>
</evidence>
<evidence type="ECO:0000256" key="17">
    <source>
        <dbReference type="PIRNR" id="PIRNR000848"/>
    </source>
</evidence>
<evidence type="ECO:0000256" key="9">
    <source>
        <dbReference type="ARBA" id="ARBA00022723"/>
    </source>
</evidence>
<evidence type="ECO:0000256" key="2">
    <source>
        <dbReference type="ARBA" id="ARBA00001946"/>
    </source>
</evidence>
<dbReference type="AlphaFoldDB" id="G0U3V7"/>